<reference evidence="5 6" key="1">
    <citation type="submission" date="2024-07" db="EMBL/GenBank/DDBJ databases">
        <title>The genome sequence of type strain Sediminicola arcticus GDMCC 1.2805.</title>
        <authorList>
            <person name="Liu Y."/>
        </authorList>
    </citation>
    <scope>NUCLEOTIDE SEQUENCE [LARGE SCALE GENOMIC DNA]</scope>
    <source>
        <strain evidence="5 6">GDMCC 1.2805</strain>
    </source>
</reference>
<keyword evidence="1" id="KW-0805">Transcription regulation</keyword>
<keyword evidence="2" id="KW-0238">DNA-binding</keyword>
<sequence>MSQLLSHHKNTRKLTTLVENKTTYNAAYAELNVYETHAYAEQVSLKFDFPIIASMLTGKKIMHIDGLDSFDFYPGESVVMPANQEMVIDFPVATEKSPTQCLALGIDAFKIEEVVEKFNYDVAIENENNNWNIDDSSSHLINNSDVNLLIERLTKTFINNNKSKDILLDLMIQELIVRLLQTKAKSLILNNANHVFNDTRMGMVIKFIKENLTNKDITVDVLAEKANMSASHFHKKFKNTLGISPIDYINSEKIKFSKKLIKEGRDFRLSEIAFKSGFNNTSYFNRQFKKHELITPTKFIQSISSI</sequence>
<dbReference type="Proteomes" id="UP001549799">
    <property type="component" value="Unassembled WGS sequence"/>
</dbReference>
<evidence type="ECO:0000313" key="6">
    <source>
        <dbReference type="Proteomes" id="UP001549799"/>
    </source>
</evidence>
<keyword evidence="3" id="KW-0804">Transcription</keyword>
<evidence type="ECO:0000256" key="3">
    <source>
        <dbReference type="ARBA" id="ARBA00023163"/>
    </source>
</evidence>
<evidence type="ECO:0000259" key="4">
    <source>
        <dbReference type="PROSITE" id="PS01124"/>
    </source>
</evidence>
<name>A0ABV2SWR0_9FLAO</name>
<gene>
    <name evidence="5" type="ORF">ABXZ36_11070</name>
</gene>
<evidence type="ECO:0000256" key="2">
    <source>
        <dbReference type="ARBA" id="ARBA00023125"/>
    </source>
</evidence>
<comment type="caution">
    <text evidence="5">The sequence shown here is derived from an EMBL/GenBank/DDBJ whole genome shotgun (WGS) entry which is preliminary data.</text>
</comment>
<dbReference type="InterPro" id="IPR018060">
    <property type="entry name" value="HTH_AraC"/>
</dbReference>
<evidence type="ECO:0000313" key="5">
    <source>
        <dbReference type="EMBL" id="MET6991187.1"/>
    </source>
</evidence>
<dbReference type="Pfam" id="PF06719">
    <property type="entry name" value="AraC_N"/>
    <property type="match status" value="1"/>
</dbReference>
<accession>A0ABV2SWR0</accession>
<dbReference type="InterPro" id="IPR009594">
    <property type="entry name" value="Tscrpt_reg_HTH_AraC_N"/>
</dbReference>
<dbReference type="SUPFAM" id="SSF46689">
    <property type="entry name" value="Homeodomain-like"/>
    <property type="match status" value="2"/>
</dbReference>
<dbReference type="Pfam" id="PF12833">
    <property type="entry name" value="HTH_18"/>
    <property type="match status" value="1"/>
</dbReference>
<evidence type="ECO:0000256" key="1">
    <source>
        <dbReference type="ARBA" id="ARBA00023015"/>
    </source>
</evidence>
<dbReference type="Gene3D" id="1.10.10.60">
    <property type="entry name" value="Homeodomain-like"/>
    <property type="match status" value="2"/>
</dbReference>
<dbReference type="PANTHER" id="PTHR43280">
    <property type="entry name" value="ARAC-FAMILY TRANSCRIPTIONAL REGULATOR"/>
    <property type="match status" value="1"/>
</dbReference>
<dbReference type="RefSeq" id="WP_354615637.1">
    <property type="nucleotide sequence ID" value="NZ_JBEXAE010000005.1"/>
</dbReference>
<organism evidence="5 6">
    <name type="scientific">Sediminicola arcticus</name>
    <dbReference type="NCBI Taxonomy" id="1574308"/>
    <lineage>
        <taxon>Bacteria</taxon>
        <taxon>Pseudomonadati</taxon>
        <taxon>Bacteroidota</taxon>
        <taxon>Flavobacteriia</taxon>
        <taxon>Flavobacteriales</taxon>
        <taxon>Flavobacteriaceae</taxon>
        <taxon>Sediminicola</taxon>
    </lineage>
</organism>
<feature type="domain" description="HTH araC/xylS-type" evidence="4">
    <location>
        <begin position="202"/>
        <end position="302"/>
    </location>
</feature>
<dbReference type="PROSITE" id="PS01124">
    <property type="entry name" value="HTH_ARAC_FAMILY_2"/>
    <property type="match status" value="1"/>
</dbReference>
<dbReference type="InterPro" id="IPR009057">
    <property type="entry name" value="Homeodomain-like_sf"/>
</dbReference>
<proteinExistence type="predicted"/>
<dbReference type="PANTHER" id="PTHR43280:SF2">
    <property type="entry name" value="HTH-TYPE TRANSCRIPTIONAL REGULATOR EXSA"/>
    <property type="match status" value="1"/>
</dbReference>
<protein>
    <submittedName>
        <fullName evidence="5">AraC family transcriptional regulator</fullName>
    </submittedName>
</protein>
<dbReference type="EMBL" id="JBEXAE010000005">
    <property type="protein sequence ID" value="MET6991187.1"/>
    <property type="molecule type" value="Genomic_DNA"/>
</dbReference>
<dbReference type="SMART" id="SM00342">
    <property type="entry name" value="HTH_ARAC"/>
    <property type="match status" value="1"/>
</dbReference>
<keyword evidence="6" id="KW-1185">Reference proteome</keyword>